<reference evidence="2 3" key="1">
    <citation type="submission" date="2023-03" db="EMBL/GenBank/DDBJ databases">
        <title>WGS of Gossypium arboreum.</title>
        <authorList>
            <person name="Yu D."/>
        </authorList>
    </citation>
    <scope>NUCLEOTIDE SEQUENCE [LARGE SCALE GENOMIC DNA]</scope>
    <source>
        <tissue evidence="2">Leaf</tissue>
    </source>
</reference>
<comment type="caution">
    <text evidence="2">The sequence shown here is derived from an EMBL/GenBank/DDBJ whole genome shotgun (WGS) entry which is preliminary data.</text>
</comment>
<dbReference type="Pfam" id="PF13456">
    <property type="entry name" value="RVT_3"/>
    <property type="match status" value="1"/>
</dbReference>
<dbReference type="Gene3D" id="3.30.420.10">
    <property type="entry name" value="Ribonuclease H-like superfamily/Ribonuclease H"/>
    <property type="match status" value="1"/>
</dbReference>
<organism evidence="2 3">
    <name type="scientific">Gossypium arboreum</name>
    <name type="common">Tree cotton</name>
    <name type="synonym">Gossypium nanking</name>
    <dbReference type="NCBI Taxonomy" id="29729"/>
    <lineage>
        <taxon>Eukaryota</taxon>
        <taxon>Viridiplantae</taxon>
        <taxon>Streptophyta</taxon>
        <taxon>Embryophyta</taxon>
        <taxon>Tracheophyta</taxon>
        <taxon>Spermatophyta</taxon>
        <taxon>Magnoliopsida</taxon>
        <taxon>eudicotyledons</taxon>
        <taxon>Gunneridae</taxon>
        <taxon>Pentapetalae</taxon>
        <taxon>rosids</taxon>
        <taxon>malvids</taxon>
        <taxon>Malvales</taxon>
        <taxon>Malvaceae</taxon>
        <taxon>Malvoideae</taxon>
        <taxon>Gossypium</taxon>
    </lineage>
</organism>
<accession>A0ABR0MLW9</accession>
<dbReference type="InterPro" id="IPR002156">
    <property type="entry name" value="RNaseH_domain"/>
</dbReference>
<keyword evidence="3" id="KW-1185">Reference proteome</keyword>
<dbReference type="InterPro" id="IPR052929">
    <property type="entry name" value="RNase_H-like_EbsB-rel"/>
</dbReference>
<evidence type="ECO:0000259" key="1">
    <source>
        <dbReference type="Pfam" id="PF13456"/>
    </source>
</evidence>
<dbReference type="PANTHER" id="PTHR47074:SF61">
    <property type="entry name" value="RNASE H TYPE-1 DOMAIN-CONTAINING PROTEIN"/>
    <property type="match status" value="1"/>
</dbReference>
<sequence length="101" mass="11589">MGACTYPIDHILDPAMEKARACLQALQFAEDLGFRWILVEEDTLTIIRKIKSTKEDKSVIGMVIRASKDKAETFEEIEFRYIPREVNAAFHGLAQKGKRFE</sequence>
<proteinExistence type="predicted"/>
<name>A0ABR0MLW9_GOSAR</name>
<evidence type="ECO:0000313" key="3">
    <source>
        <dbReference type="Proteomes" id="UP001358586"/>
    </source>
</evidence>
<protein>
    <recommendedName>
        <fullName evidence="1">RNase H type-1 domain-containing protein</fullName>
    </recommendedName>
</protein>
<feature type="domain" description="RNase H type-1" evidence="1">
    <location>
        <begin position="8"/>
        <end position="96"/>
    </location>
</feature>
<evidence type="ECO:0000313" key="2">
    <source>
        <dbReference type="EMBL" id="KAK5774847.1"/>
    </source>
</evidence>
<dbReference type="EMBL" id="JARKNE010000012">
    <property type="protein sequence ID" value="KAK5774847.1"/>
    <property type="molecule type" value="Genomic_DNA"/>
</dbReference>
<dbReference type="InterPro" id="IPR044730">
    <property type="entry name" value="RNase_H-like_dom_plant"/>
</dbReference>
<gene>
    <name evidence="2" type="ORF">PVK06_042709</name>
</gene>
<dbReference type="Proteomes" id="UP001358586">
    <property type="component" value="Chromosome 12"/>
</dbReference>
<dbReference type="CDD" id="cd06222">
    <property type="entry name" value="RNase_H_like"/>
    <property type="match status" value="1"/>
</dbReference>
<dbReference type="InterPro" id="IPR036397">
    <property type="entry name" value="RNaseH_sf"/>
</dbReference>
<dbReference type="PANTHER" id="PTHR47074">
    <property type="entry name" value="BNAC02G40300D PROTEIN"/>
    <property type="match status" value="1"/>
</dbReference>